<reference evidence="2 3" key="1">
    <citation type="submission" date="2021-01" db="EMBL/GenBank/DDBJ databases">
        <title>Sequencing the genomes of 1000 actinobacteria strains.</title>
        <authorList>
            <person name="Klenk H.-P."/>
        </authorList>
    </citation>
    <scope>NUCLEOTIDE SEQUENCE [LARGE SCALE GENOMIC DNA]</scope>
    <source>
        <strain evidence="2 3">DSM 18239</strain>
    </source>
</reference>
<feature type="transmembrane region" description="Helical" evidence="1">
    <location>
        <begin position="78"/>
        <end position="99"/>
    </location>
</feature>
<keyword evidence="1" id="KW-0812">Transmembrane</keyword>
<keyword evidence="1" id="KW-0472">Membrane</keyword>
<feature type="transmembrane region" description="Helical" evidence="1">
    <location>
        <begin position="257"/>
        <end position="279"/>
    </location>
</feature>
<comment type="caution">
    <text evidence="2">The sequence shown here is derived from an EMBL/GenBank/DDBJ whole genome shotgun (WGS) entry which is preliminary data.</text>
</comment>
<organism evidence="2 3">
    <name type="scientific">Nocardioides salarius</name>
    <dbReference type="NCBI Taxonomy" id="374513"/>
    <lineage>
        <taxon>Bacteria</taxon>
        <taxon>Bacillati</taxon>
        <taxon>Actinomycetota</taxon>
        <taxon>Actinomycetes</taxon>
        <taxon>Propionibacteriales</taxon>
        <taxon>Nocardioidaceae</taxon>
        <taxon>Nocardioides</taxon>
    </lineage>
</organism>
<dbReference type="EMBL" id="JAFBBZ010000001">
    <property type="protein sequence ID" value="MBM7508436.1"/>
    <property type="molecule type" value="Genomic_DNA"/>
</dbReference>
<dbReference type="RefSeq" id="WP_193669539.1">
    <property type="nucleotide sequence ID" value="NZ_JACDTV010000009.1"/>
</dbReference>
<feature type="transmembrane region" description="Helical" evidence="1">
    <location>
        <begin position="130"/>
        <end position="158"/>
    </location>
</feature>
<evidence type="ECO:0000313" key="2">
    <source>
        <dbReference type="EMBL" id="MBM7508436.1"/>
    </source>
</evidence>
<keyword evidence="1" id="KW-1133">Transmembrane helix</keyword>
<name>A0ABS2MB58_9ACTN</name>
<keyword evidence="3" id="KW-1185">Reference proteome</keyword>
<protein>
    <submittedName>
        <fullName evidence="2">ABC-2 type transport system permease protein</fullName>
    </submittedName>
</protein>
<proteinExistence type="predicted"/>
<feature type="transmembrane region" description="Helical" evidence="1">
    <location>
        <begin position="178"/>
        <end position="199"/>
    </location>
</feature>
<dbReference type="Proteomes" id="UP000732378">
    <property type="component" value="Unassembled WGS sequence"/>
</dbReference>
<feature type="transmembrane region" description="Helical" evidence="1">
    <location>
        <begin position="206"/>
        <end position="223"/>
    </location>
</feature>
<dbReference type="PANTHER" id="PTHR37305">
    <property type="entry name" value="INTEGRAL MEMBRANE PROTEIN-RELATED"/>
    <property type="match status" value="1"/>
</dbReference>
<accession>A0ABS2MB58</accession>
<dbReference type="PANTHER" id="PTHR37305:SF1">
    <property type="entry name" value="MEMBRANE PROTEIN"/>
    <property type="match status" value="1"/>
</dbReference>
<gene>
    <name evidence="2" type="ORF">JOE61_002250</name>
</gene>
<feature type="transmembrane region" description="Helical" evidence="1">
    <location>
        <begin position="38"/>
        <end position="58"/>
    </location>
</feature>
<dbReference type="Pfam" id="PF12679">
    <property type="entry name" value="ABC2_membrane_2"/>
    <property type="match status" value="1"/>
</dbReference>
<evidence type="ECO:0000313" key="3">
    <source>
        <dbReference type="Proteomes" id="UP000732378"/>
    </source>
</evidence>
<evidence type="ECO:0000256" key="1">
    <source>
        <dbReference type="SAM" id="Phobius"/>
    </source>
</evidence>
<sequence length="286" mass="29964">MSSSTTSPSTAGSTATLPGRPLSLRAELRRQLSRRRTLWSFVLLLALPLVIVAAFALGDGDPSEGSLVDLATGGAANFAIFTTAVSSSFLLIVLAALFVGDSLPSEASWSTLRYLLLAPVPRARLLASKLVVGLASTAVAVVALIGWSLLVGLVFYGPAGFSNPSGGTLDWATFGPRLVVVAAYLVVTLLPVGAIAFALGVRTDAPLAAVGGAVMVTIVAAILDQIDNLGSLRNALPMHDAGAWFALLRPEVVWDDLVQGTLWSVLYTLVFVGLAFWMFRRKDVLS</sequence>